<protein>
    <submittedName>
        <fullName evidence="1">Uncharacterized protein</fullName>
    </submittedName>
</protein>
<dbReference type="Proteomes" id="UP001341281">
    <property type="component" value="Chromosome 07"/>
</dbReference>
<evidence type="ECO:0000313" key="2">
    <source>
        <dbReference type="Proteomes" id="UP001341281"/>
    </source>
</evidence>
<name>A0AAQ3X5N0_PASNO</name>
<reference evidence="1 2" key="1">
    <citation type="submission" date="2024-02" db="EMBL/GenBank/DDBJ databases">
        <title>High-quality chromosome-scale genome assembly of Pensacola bahiagrass (Paspalum notatum Flugge var. saurae).</title>
        <authorList>
            <person name="Vega J.M."/>
            <person name="Podio M."/>
            <person name="Orjuela J."/>
            <person name="Siena L.A."/>
            <person name="Pessino S.C."/>
            <person name="Combes M.C."/>
            <person name="Mariac C."/>
            <person name="Albertini E."/>
            <person name="Pupilli F."/>
            <person name="Ortiz J.P.A."/>
            <person name="Leblanc O."/>
        </authorList>
    </citation>
    <scope>NUCLEOTIDE SEQUENCE [LARGE SCALE GENOMIC DNA]</scope>
    <source>
        <strain evidence="1">R1</strain>
        <tissue evidence="1">Leaf</tissue>
    </source>
</reference>
<evidence type="ECO:0000313" key="1">
    <source>
        <dbReference type="EMBL" id="WVZ85791.1"/>
    </source>
</evidence>
<keyword evidence="2" id="KW-1185">Reference proteome</keyword>
<dbReference type="AlphaFoldDB" id="A0AAQ3X5N0"/>
<proteinExistence type="predicted"/>
<organism evidence="1 2">
    <name type="scientific">Paspalum notatum var. saurae</name>
    <dbReference type="NCBI Taxonomy" id="547442"/>
    <lineage>
        <taxon>Eukaryota</taxon>
        <taxon>Viridiplantae</taxon>
        <taxon>Streptophyta</taxon>
        <taxon>Embryophyta</taxon>
        <taxon>Tracheophyta</taxon>
        <taxon>Spermatophyta</taxon>
        <taxon>Magnoliopsida</taxon>
        <taxon>Liliopsida</taxon>
        <taxon>Poales</taxon>
        <taxon>Poaceae</taxon>
        <taxon>PACMAD clade</taxon>
        <taxon>Panicoideae</taxon>
        <taxon>Andropogonodae</taxon>
        <taxon>Paspaleae</taxon>
        <taxon>Paspalinae</taxon>
        <taxon>Paspalum</taxon>
    </lineage>
</organism>
<sequence>MSSTDGAPSPPRPAAHAAVLRVRRTALPPPLYHPQSCPRPPPPVVVPLSSPPAPLHICDRSSRHRMREETKVTIMVEFTKRQSLPQPLRVWAMAVVFLNASQVFHPFLPAIAADIRVLPDDRVHEVTKKLVFYKQTWASAPAMAALI</sequence>
<accession>A0AAQ3X5N0</accession>
<gene>
    <name evidence="1" type="ORF">U9M48_032665</name>
</gene>
<dbReference type="EMBL" id="CP144751">
    <property type="protein sequence ID" value="WVZ85791.1"/>
    <property type="molecule type" value="Genomic_DNA"/>
</dbReference>